<evidence type="ECO:0000256" key="11">
    <source>
        <dbReference type="SAM" id="MobiDB-lite"/>
    </source>
</evidence>
<reference evidence="14 15" key="3">
    <citation type="journal article" date="2008" name="FEMS Microbiol. Ecol.">
        <title>Identification and characterization of genes underlying chitinolysis in Collimonas fungivorans Ter331.</title>
        <authorList>
            <person name="Fritsche K."/>
            <person name="de Boer W."/>
            <person name="Gerards S."/>
            <person name="van den Berg M."/>
            <person name="van Veen J.A."/>
            <person name="Leveau J.H."/>
        </authorList>
    </citation>
    <scope>NUCLEOTIDE SEQUENCE [LARGE SCALE GENOMIC DNA]</scope>
    <source>
        <strain evidence="14 15">Ter331</strain>
    </source>
</reference>
<evidence type="ECO:0000256" key="8">
    <source>
        <dbReference type="ARBA" id="ARBA00034923"/>
    </source>
</evidence>
<dbReference type="KEGG" id="cfu:CFU_0876"/>
<dbReference type="Pfam" id="PF13361">
    <property type="entry name" value="UvrD_C"/>
    <property type="match status" value="1"/>
</dbReference>
<keyword evidence="3 10" id="KW-0347">Helicase</keyword>
<dbReference type="Proteomes" id="UP000008392">
    <property type="component" value="Chromosome"/>
</dbReference>
<feature type="region of interest" description="Disordered" evidence="11">
    <location>
        <begin position="547"/>
        <end position="579"/>
    </location>
</feature>
<dbReference type="GO" id="GO:0005524">
    <property type="term" value="F:ATP binding"/>
    <property type="evidence" value="ECO:0007669"/>
    <property type="project" value="UniProtKB-UniRule"/>
</dbReference>
<reference evidence="15" key="6">
    <citation type="submission" date="2011-05" db="EMBL/GenBank/DDBJ databases">
        <title>Complete sequence of Collimonas fungivorans Ter331.</title>
        <authorList>
            <person name="Leveau J.H."/>
        </authorList>
    </citation>
    <scope>NUCLEOTIDE SEQUENCE [LARGE SCALE GENOMIC DNA]</scope>
    <source>
        <strain evidence="15">Ter331</strain>
    </source>
</reference>
<reference evidence="14 15" key="2">
    <citation type="journal article" date="2006" name="J. Microbiol. Methods">
        <title>Genomic flank-sequencing of plasposon insertion sites for rapid identification of functional genes.</title>
        <authorList>
            <person name="Leveau J.H."/>
            <person name="Gerards S."/>
            <person name="Fritsche K."/>
            <person name="Zondag G."/>
            <person name="van Veen J.A."/>
        </authorList>
    </citation>
    <scope>NUCLEOTIDE SEQUENCE [LARGE SCALE GENOMIC DNA]</scope>
    <source>
        <strain evidence="14 15">Ter331</strain>
    </source>
</reference>
<dbReference type="PANTHER" id="PTHR11070">
    <property type="entry name" value="UVRD / RECB / PCRA DNA HELICASE FAMILY MEMBER"/>
    <property type="match status" value="1"/>
</dbReference>
<dbReference type="InterPro" id="IPR014016">
    <property type="entry name" value="UvrD-like_ATP-bd"/>
</dbReference>
<reference evidence="14 15" key="1">
    <citation type="journal article" date="2004" name="Environ. Microbiol.">
        <title>Phylogeny-function analysis of (meta)genomic libraries: screening for expression of ribosomal RNA genes by large-insert library fluorescent in situ hybridization (LIL-FISH).</title>
        <authorList>
            <person name="Leveau J.H."/>
            <person name="Gerards S."/>
            <person name="de Boer W."/>
            <person name="van Veen J.A."/>
        </authorList>
    </citation>
    <scope>NUCLEOTIDE SEQUENCE [LARGE SCALE GENOMIC DNA]</scope>
    <source>
        <strain evidence="14 15">Ter331</strain>
    </source>
</reference>
<evidence type="ECO:0000313" key="15">
    <source>
        <dbReference type="Proteomes" id="UP000008392"/>
    </source>
</evidence>
<evidence type="ECO:0000256" key="7">
    <source>
        <dbReference type="ARBA" id="ARBA00034808"/>
    </source>
</evidence>
<organism evidence="14 15">
    <name type="scientific">Collimonas fungivorans (strain Ter331)</name>
    <dbReference type="NCBI Taxonomy" id="1005048"/>
    <lineage>
        <taxon>Bacteria</taxon>
        <taxon>Pseudomonadati</taxon>
        <taxon>Pseudomonadota</taxon>
        <taxon>Betaproteobacteria</taxon>
        <taxon>Burkholderiales</taxon>
        <taxon>Oxalobacteraceae</taxon>
        <taxon>Collimonas</taxon>
    </lineage>
</organism>
<proteinExistence type="predicted"/>
<evidence type="ECO:0000256" key="2">
    <source>
        <dbReference type="ARBA" id="ARBA00022801"/>
    </source>
</evidence>
<keyword evidence="1 10" id="KW-0547">Nucleotide-binding</keyword>
<evidence type="ECO:0000256" key="4">
    <source>
        <dbReference type="ARBA" id="ARBA00022840"/>
    </source>
</evidence>
<dbReference type="AlphaFoldDB" id="G0AIC6"/>
<dbReference type="GO" id="GO:0004527">
    <property type="term" value="F:exonuclease activity"/>
    <property type="evidence" value="ECO:0007669"/>
    <property type="project" value="UniProtKB-KW"/>
</dbReference>
<dbReference type="Gene3D" id="3.40.50.300">
    <property type="entry name" value="P-loop containing nucleotide triphosphate hydrolases"/>
    <property type="match status" value="3"/>
</dbReference>
<dbReference type="Pfam" id="PF00580">
    <property type="entry name" value="UvrD-helicase"/>
    <property type="match status" value="1"/>
</dbReference>
<dbReference type="eggNOG" id="COG1074">
    <property type="taxonomic scope" value="Bacteria"/>
</dbReference>
<sequence length="1118" mass="123779">MPVLRCARFVSQGSLGMSESVHAELPSAYRMNGVVVAAQDFTNAACDPQHSVVVEACAGSGKTWLLVARMLRLLLAGAAPSELLAITFTRKAAQEMRERLLELLHDLALQPDAKVRQLLLERGIAQHDLAQVLPAARDLYERVLASPQSLSIDTFHSWFARLLQIAPLASGVPHGYALTEKTGELLADAYLRFMQSLNDEENSQVRQDLLALYQLVGDFSTRKLLNAFIDKRAEWWAVIQQGVDAPLQWLRELCGEDAEIDARLSLWDDEKLLSQVKQIAWLLGQGSATNQKRATAIEMALTAGAAVVNFDALCHQFFDDAGKPRSNGKAKDLLKALENSLGGNALDAFDAQFDATGDTLKLLRKRSHERTVLSLNQHLFSVGNAYLECYQALKAEQRVFDFADLEWQAYRLLTNPESAAYLQSRLDTRYKHILLDEFQDTNPLQWSIVRAWLSAYGEDAGQPSVFVVGDPKQSIYRFRRAEPRVFEAARTLLQQQGATVLQANQTRRNATAIVDVLNASFYANPLFSAQTTLGEVGGEVWRLPLIQQADDETEQQPQGLRNPLTTAREESEDARRRDEGRQLAQALWRARQELTVRQEHGDRSLRWSDVMLLVKKRSHLGAYESALRAAGIPFMSDKRGGLLESLEISDLIALLTFLITPDDARALGHVLKSPIFGASDDDLIALAQRGERGWWARLRAASANADAAPALQRATALLEQWLQAAPRLPVHDLLDVILHQGQLLARYAQAASPLSRSQAIGNIETFVELALNMDAGRYPSLPKFIDALRGLQNAAGGDAPDEASIDAATDAVRILTVHSAKGLEAPVVVLLDANHSKPARDDYGILCDWPQDAEAPLHFSAFGSSAERGAARDPLFAAEEGFKTQEDWNLLYVATTRAKQLLIVSGVAGRSGGVTEDSWYARLEHVLETSFDAVAEHASATGSVQRFEQEIFDPPQMPPAESVIAATFDSEAIAEGIALHGLLERVTQHGHWPIVLPEAATIARWLPCPPALAKQVRRQAQTILGQAELEHFFNPAMHLHARNEMEIIADNAVLRFDRVVIFEEEVWILDYKRNLLDSERAAYAAQLRSYRQAAQGVFGDKRLRTALLTVDGRLSEID</sequence>
<keyword evidence="14" id="KW-0269">Exonuclease</keyword>
<dbReference type="EMBL" id="CP002745">
    <property type="protein sequence ID" value="AEK60709.1"/>
    <property type="molecule type" value="Genomic_DNA"/>
</dbReference>
<dbReference type="SUPFAM" id="SSF52540">
    <property type="entry name" value="P-loop containing nucleoside triphosphate hydrolases"/>
    <property type="match status" value="1"/>
</dbReference>
<reference evidence="14 15" key="5">
    <citation type="journal article" date="2011" name="ISME J.">
        <title>Dual transcriptional profiling of a bacterial/fungal confrontation: Collimonas fungivorans versus Aspergillus niger.</title>
        <authorList>
            <person name="Mela F."/>
            <person name="Fritsche K."/>
            <person name="de Boer W."/>
            <person name="van Veen J.A."/>
            <person name="de Graaff L.H."/>
            <person name="van den Berg M."/>
            <person name="Leveau J.H."/>
        </authorList>
    </citation>
    <scope>NUCLEOTIDE SEQUENCE [LARGE SCALE GENOMIC DNA]</scope>
    <source>
        <strain evidence="14 15">Ter331</strain>
    </source>
</reference>
<protein>
    <recommendedName>
        <fullName evidence="7">DNA 3'-5' helicase</fullName>
        <ecNumber evidence="7">5.6.2.4</ecNumber>
    </recommendedName>
    <alternativeName>
        <fullName evidence="8">DNA 3'-5' helicase II</fullName>
    </alternativeName>
</protein>
<feature type="domain" description="UvrD-like helicase C-terminal" evidence="13">
    <location>
        <begin position="543"/>
        <end position="822"/>
    </location>
</feature>
<keyword evidence="14" id="KW-0540">Nuclease</keyword>
<evidence type="ECO:0000256" key="9">
    <source>
        <dbReference type="ARBA" id="ARBA00048988"/>
    </source>
</evidence>
<keyword evidence="4 10" id="KW-0067">ATP-binding</keyword>
<evidence type="ECO:0000259" key="13">
    <source>
        <dbReference type="PROSITE" id="PS51217"/>
    </source>
</evidence>
<feature type="compositionally biased region" description="Basic and acidic residues" evidence="11">
    <location>
        <begin position="567"/>
        <end position="579"/>
    </location>
</feature>
<feature type="domain" description="UvrD-like helicase ATP-binding" evidence="12">
    <location>
        <begin position="35"/>
        <end position="510"/>
    </location>
</feature>
<dbReference type="HOGENOM" id="CLU_001114_0_0_4"/>
<reference evidence="14 15" key="4">
    <citation type="journal article" date="2010" name="Environ. Microbiol.">
        <title>The bacterial genus Collimonas: mycophagy, weathering and other adaptive solutions to life in oligotrophic soil environments.</title>
        <authorList>
            <person name="Leveau J.H."/>
            <person name="Uroz S."/>
            <person name="de Boer W."/>
        </authorList>
    </citation>
    <scope>NUCLEOTIDE SEQUENCE [LARGE SCALE GENOMIC DNA]</scope>
    <source>
        <strain evidence="14 15">Ter331</strain>
    </source>
</reference>
<dbReference type="GO" id="GO:0016887">
    <property type="term" value="F:ATP hydrolysis activity"/>
    <property type="evidence" value="ECO:0007669"/>
    <property type="project" value="RHEA"/>
</dbReference>
<dbReference type="GO" id="GO:0043138">
    <property type="term" value="F:3'-5' DNA helicase activity"/>
    <property type="evidence" value="ECO:0007669"/>
    <property type="project" value="UniProtKB-EC"/>
</dbReference>
<dbReference type="GO" id="GO:0005829">
    <property type="term" value="C:cytosol"/>
    <property type="evidence" value="ECO:0007669"/>
    <property type="project" value="TreeGrafter"/>
</dbReference>
<dbReference type="GO" id="GO:0000725">
    <property type="term" value="P:recombinational repair"/>
    <property type="evidence" value="ECO:0007669"/>
    <property type="project" value="TreeGrafter"/>
</dbReference>
<evidence type="ECO:0000259" key="12">
    <source>
        <dbReference type="PROSITE" id="PS51198"/>
    </source>
</evidence>
<comment type="catalytic activity">
    <reaction evidence="6">
        <text>Couples ATP hydrolysis with the unwinding of duplex DNA by translocating in the 3'-5' direction.</text>
        <dbReference type="EC" id="5.6.2.4"/>
    </reaction>
</comment>
<dbReference type="InterPro" id="IPR014017">
    <property type="entry name" value="DNA_helicase_UvrD-like_C"/>
</dbReference>
<keyword evidence="15" id="KW-1185">Reference proteome</keyword>
<evidence type="ECO:0000256" key="10">
    <source>
        <dbReference type="PROSITE-ProRule" id="PRU00560"/>
    </source>
</evidence>
<evidence type="ECO:0000256" key="6">
    <source>
        <dbReference type="ARBA" id="ARBA00034617"/>
    </source>
</evidence>
<evidence type="ECO:0000256" key="5">
    <source>
        <dbReference type="ARBA" id="ARBA00023235"/>
    </source>
</evidence>
<dbReference type="InterPro" id="IPR000212">
    <property type="entry name" value="DNA_helicase_UvrD/REP"/>
</dbReference>
<accession>G0AIC6</accession>
<feature type="compositionally biased region" description="Polar residues" evidence="11">
    <location>
        <begin position="555"/>
        <end position="565"/>
    </location>
</feature>
<dbReference type="GO" id="GO:0033202">
    <property type="term" value="C:DNA helicase complex"/>
    <property type="evidence" value="ECO:0007669"/>
    <property type="project" value="TreeGrafter"/>
</dbReference>
<comment type="catalytic activity">
    <reaction evidence="9">
        <text>ATP + H2O = ADP + phosphate + H(+)</text>
        <dbReference type="Rhea" id="RHEA:13065"/>
        <dbReference type="ChEBI" id="CHEBI:15377"/>
        <dbReference type="ChEBI" id="CHEBI:15378"/>
        <dbReference type="ChEBI" id="CHEBI:30616"/>
        <dbReference type="ChEBI" id="CHEBI:43474"/>
        <dbReference type="ChEBI" id="CHEBI:456216"/>
        <dbReference type="EC" id="5.6.2.4"/>
    </reaction>
</comment>
<dbReference type="GO" id="GO:0003677">
    <property type="term" value="F:DNA binding"/>
    <property type="evidence" value="ECO:0007669"/>
    <property type="project" value="InterPro"/>
</dbReference>
<dbReference type="STRING" id="1005048.CFU_0876"/>
<dbReference type="InterPro" id="IPR027417">
    <property type="entry name" value="P-loop_NTPase"/>
</dbReference>
<keyword evidence="2 10" id="KW-0378">Hydrolase</keyword>
<name>G0AIC6_COLFT</name>
<dbReference type="EC" id="5.6.2.4" evidence="7"/>
<keyword evidence="5" id="KW-0413">Isomerase</keyword>
<evidence type="ECO:0000256" key="1">
    <source>
        <dbReference type="ARBA" id="ARBA00022741"/>
    </source>
</evidence>
<dbReference type="Gene3D" id="1.10.486.10">
    <property type="entry name" value="PCRA, domain 4"/>
    <property type="match status" value="1"/>
</dbReference>
<gene>
    <name evidence="14" type="ordered locus">CFU_0876</name>
</gene>
<dbReference type="PANTHER" id="PTHR11070:SF2">
    <property type="entry name" value="ATP-DEPENDENT DNA HELICASE SRS2"/>
    <property type="match status" value="1"/>
</dbReference>
<dbReference type="PROSITE" id="PS51198">
    <property type="entry name" value="UVRD_HELICASE_ATP_BIND"/>
    <property type="match status" value="1"/>
</dbReference>
<evidence type="ECO:0000313" key="14">
    <source>
        <dbReference type="EMBL" id="AEK60709.1"/>
    </source>
</evidence>
<evidence type="ECO:0000256" key="3">
    <source>
        <dbReference type="ARBA" id="ARBA00022806"/>
    </source>
</evidence>
<dbReference type="PROSITE" id="PS51217">
    <property type="entry name" value="UVRD_HELICASE_CTER"/>
    <property type="match status" value="1"/>
</dbReference>
<feature type="binding site" evidence="10">
    <location>
        <begin position="56"/>
        <end position="63"/>
    </location>
    <ligand>
        <name>ATP</name>
        <dbReference type="ChEBI" id="CHEBI:30616"/>
    </ligand>
</feature>